<accession>A0A6I9NQR5</accession>
<dbReference type="InterPro" id="IPR018870">
    <property type="entry name" value="Tti2"/>
</dbReference>
<dbReference type="RefSeq" id="XP_010776816.1">
    <property type="nucleotide sequence ID" value="XM_010778514.1"/>
</dbReference>
<evidence type="ECO:0000313" key="2">
    <source>
        <dbReference type="Proteomes" id="UP000504611"/>
    </source>
</evidence>
<name>A0A6I9NQR5_9TELE</name>
<evidence type="ECO:0000313" key="3">
    <source>
        <dbReference type="RefSeq" id="XP_010776816.1"/>
    </source>
</evidence>
<keyword evidence="2" id="KW-1185">Reference proteome</keyword>
<sequence length="126" mass="14353">MGGGSQTNEGEEEGKNRGILGRILDILQPQLTKDLWHRYEAVKLVFAWTLLQVTRPSLSPHLSRLLPPSLLLTDHFRQENCILGVRCLHHIVLNTPAADLRQFNRAEVLYQALFKHLYSTDTAVIK</sequence>
<protein>
    <submittedName>
        <fullName evidence="3">TELO2-interacting protein 2</fullName>
    </submittedName>
</protein>
<dbReference type="GO" id="GO:0110078">
    <property type="term" value="C:TTT Hsp90 cochaperone complex"/>
    <property type="evidence" value="ECO:0007669"/>
    <property type="project" value="InterPro"/>
</dbReference>
<evidence type="ECO:0000256" key="1">
    <source>
        <dbReference type="ARBA" id="ARBA00034736"/>
    </source>
</evidence>
<dbReference type="Proteomes" id="UP000504611">
    <property type="component" value="Unplaced"/>
</dbReference>
<dbReference type="GO" id="GO:0005634">
    <property type="term" value="C:nucleus"/>
    <property type="evidence" value="ECO:0007669"/>
    <property type="project" value="TreeGrafter"/>
</dbReference>
<proteinExistence type="inferred from homology"/>
<reference evidence="3" key="1">
    <citation type="submission" date="2025-08" db="UniProtKB">
        <authorList>
            <consortium name="RefSeq"/>
        </authorList>
    </citation>
    <scope>IDENTIFICATION</scope>
    <source>
        <tissue evidence="3">Muscle</tissue>
    </source>
</reference>
<dbReference type="KEGG" id="ncc:104951785"/>
<organism evidence="2 3">
    <name type="scientific">Notothenia coriiceps</name>
    <name type="common">black rockcod</name>
    <dbReference type="NCBI Taxonomy" id="8208"/>
    <lineage>
        <taxon>Eukaryota</taxon>
        <taxon>Metazoa</taxon>
        <taxon>Chordata</taxon>
        <taxon>Craniata</taxon>
        <taxon>Vertebrata</taxon>
        <taxon>Euteleostomi</taxon>
        <taxon>Actinopterygii</taxon>
        <taxon>Neopterygii</taxon>
        <taxon>Teleostei</taxon>
        <taxon>Neoteleostei</taxon>
        <taxon>Acanthomorphata</taxon>
        <taxon>Eupercaria</taxon>
        <taxon>Perciformes</taxon>
        <taxon>Notothenioidei</taxon>
        <taxon>Nototheniidae</taxon>
        <taxon>Notothenia</taxon>
    </lineage>
</organism>
<dbReference type="OrthoDB" id="6417021at2759"/>
<dbReference type="AlphaFoldDB" id="A0A6I9NQR5"/>
<dbReference type="CTD" id="80185"/>
<gene>
    <name evidence="3" type="primary">tti2</name>
</gene>
<feature type="non-terminal residue" evidence="3">
    <location>
        <position position="126"/>
    </location>
</feature>
<comment type="similarity">
    <text evidence="1">Belongs to the TTI2 family.</text>
</comment>
<dbReference type="PANTHER" id="PTHR32226">
    <property type="entry name" value="TELO2-INTERACTING PROTEIN 2"/>
    <property type="match status" value="1"/>
</dbReference>
<dbReference type="GeneID" id="104951785"/>
<dbReference type="PANTHER" id="PTHR32226:SF2">
    <property type="entry name" value="TELO2-INTERACTING PROTEIN 2"/>
    <property type="match status" value="1"/>
</dbReference>
<dbReference type="GO" id="GO:0005829">
    <property type="term" value="C:cytosol"/>
    <property type="evidence" value="ECO:0007669"/>
    <property type="project" value="TreeGrafter"/>
</dbReference>